<feature type="chain" id="PRO_5012701488" evidence="1">
    <location>
        <begin position="20"/>
        <end position="104"/>
    </location>
</feature>
<accession>A0A1J6KBJ8</accession>
<reference evidence="2" key="1">
    <citation type="submission" date="2016-11" db="EMBL/GenBank/DDBJ databases">
        <title>The genome of Nicotiana attenuata.</title>
        <authorList>
            <person name="Xu S."/>
            <person name="Brockmoeller T."/>
            <person name="Gaquerel E."/>
            <person name="Navarro A."/>
            <person name="Kuhl H."/>
            <person name="Gase K."/>
            <person name="Ling Z."/>
            <person name="Zhou W."/>
            <person name="Kreitzer C."/>
            <person name="Stanke M."/>
            <person name="Tang H."/>
            <person name="Lyons E."/>
            <person name="Pandey P."/>
            <person name="Pandey S.P."/>
            <person name="Timmermann B."/>
            <person name="Baldwin I.T."/>
        </authorList>
    </citation>
    <scope>NUCLEOTIDE SEQUENCE [LARGE SCALE GENOMIC DNA]</scope>
    <source>
        <strain evidence="2">UT</strain>
    </source>
</reference>
<organism evidence="2 3">
    <name type="scientific">Nicotiana attenuata</name>
    <name type="common">Coyote tobacco</name>
    <dbReference type="NCBI Taxonomy" id="49451"/>
    <lineage>
        <taxon>Eukaryota</taxon>
        <taxon>Viridiplantae</taxon>
        <taxon>Streptophyta</taxon>
        <taxon>Embryophyta</taxon>
        <taxon>Tracheophyta</taxon>
        <taxon>Spermatophyta</taxon>
        <taxon>Magnoliopsida</taxon>
        <taxon>eudicotyledons</taxon>
        <taxon>Gunneridae</taxon>
        <taxon>Pentapetalae</taxon>
        <taxon>asterids</taxon>
        <taxon>lamiids</taxon>
        <taxon>Solanales</taxon>
        <taxon>Solanaceae</taxon>
        <taxon>Nicotianoideae</taxon>
        <taxon>Nicotianeae</taxon>
        <taxon>Nicotiana</taxon>
    </lineage>
</organism>
<evidence type="ECO:0000313" key="2">
    <source>
        <dbReference type="EMBL" id="OIT27442.1"/>
    </source>
</evidence>
<keyword evidence="3" id="KW-1185">Reference proteome</keyword>
<dbReference type="Gramene" id="OIT27442">
    <property type="protein sequence ID" value="OIT27442"/>
    <property type="gene ID" value="A4A49_35531"/>
</dbReference>
<keyword evidence="1" id="KW-0732">Signal</keyword>
<comment type="caution">
    <text evidence="2">The sequence shown here is derived from an EMBL/GenBank/DDBJ whole genome shotgun (WGS) entry which is preliminary data.</text>
</comment>
<proteinExistence type="predicted"/>
<evidence type="ECO:0000256" key="1">
    <source>
        <dbReference type="SAM" id="SignalP"/>
    </source>
</evidence>
<protein>
    <submittedName>
        <fullName evidence="2">Uncharacterized protein</fullName>
    </submittedName>
</protein>
<feature type="signal peptide" evidence="1">
    <location>
        <begin position="1"/>
        <end position="19"/>
    </location>
</feature>
<dbReference type="EMBL" id="MJEQ01002412">
    <property type="protein sequence ID" value="OIT27442.1"/>
    <property type="molecule type" value="Genomic_DNA"/>
</dbReference>
<gene>
    <name evidence="2" type="ORF">A4A49_35531</name>
</gene>
<name>A0A1J6KBJ8_NICAT</name>
<dbReference type="AlphaFoldDB" id="A0A1J6KBJ8"/>
<evidence type="ECO:0000313" key="3">
    <source>
        <dbReference type="Proteomes" id="UP000187609"/>
    </source>
</evidence>
<dbReference type="Proteomes" id="UP000187609">
    <property type="component" value="Unassembled WGS sequence"/>
</dbReference>
<sequence length="104" mass="12244">MLVVHMVFLALRRFNGVFNEVIVTDTIPVVDKHFTQFCFTYGRGVGKAILDLHKEFRVTGRLSIGARTPLVDMKDYVLFWYCNRLHLDFVFRLFGIMFFLVLLH</sequence>